<dbReference type="AlphaFoldDB" id="A0A7G5XI09"/>
<reference evidence="3" key="1">
    <citation type="submission" date="2020-08" db="EMBL/GenBank/DDBJ databases">
        <title>Lacibacter sp. S13-6-6 genome sequencing.</title>
        <authorList>
            <person name="Jin L."/>
        </authorList>
    </citation>
    <scope>NUCLEOTIDE SEQUENCE [LARGE SCALE GENOMIC DNA]</scope>
    <source>
        <strain evidence="3">S13-6-6</strain>
    </source>
</reference>
<feature type="transmembrane region" description="Helical" evidence="1">
    <location>
        <begin position="48"/>
        <end position="69"/>
    </location>
</feature>
<gene>
    <name evidence="2" type="ORF">H4075_02630</name>
</gene>
<feature type="transmembrane region" description="Helical" evidence="1">
    <location>
        <begin position="174"/>
        <end position="195"/>
    </location>
</feature>
<accession>A0A7G5XI09</accession>
<feature type="transmembrane region" description="Helical" evidence="1">
    <location>
        <begin position="116"/>
        <end position="134"/>
    </location>
</feature>
<feature type="transmembrane region" description="Helical" evidence="1">
    <location>
        <begin position="141"/>
        <end position="162"/>
    </location>
</feature>
<dbReference type="InterPro" id="IPR043745">
    <property type="entry name" value="DUF5690"/>
</dbReference>
<feature type="transmembrane region" description="Helical" evidence="1">
    <location>
        <begin position="16"/>
        <end position="36"/>
    </location>
</feature>
<keyword evidence="1" id="KW-0812">Transmembrane</keyword>
<protein>
    <recommendedName>
        <fullName evidence="4">MFS transporter</fullName>
    </recommendedName>
</protein>
<feature type="transmembrane region" description="Helical" evidence="1">
    <location>
        <begin position="227"/>
        <end position="247"/>
    </location>
</feature>
<dbReference type="EMBL" id="CP060007">
    <property type="protein sequence ID" value="QNA45112.1"/>
    <property type="molecule type" value="Genomic_DNA"/>
</dbReference>
<proteinExistence type="predicted"/>
<feature type="transmembrane region" description="Helical" evidence="1">
    <location>
        <begin position="394"/>
        <end position="417"/>
    </location>
</feature>
<evidence type="ECO:0008006" key="4">
    <source>
        <dbReference type="Google" id="ProtNLM"/>
    </source>
</evidence>
<keyword evidence="1" id="KW-0472">Membrane</keyword>
<feature type="transmembrane region" description="Helical" evidence="1">
    <location>
        <begin position="267"/>
        <end position="289"/>
    </location>
</feature>
<feature type="transmembrane region" description="Helical" evidence="1">
    <location>
        <begin position="90"/>
        <end position="110"/>
    </location>
</feature>
<feature type="transmembrane region" description="Helical" evidence="1">
    <location>
        <begin position="324"/>
        <end position="342"/>
    </location>
</feature>
<dbReference type="KEGG" id="lacs:H4075_02630"/>
<evidence type="ECO:0000256" key="1">
    <source>
        <dbReference type="SAM" id="Phobius"/>
    </source>
</evidence>
<dbReference type="Pfam" id="PF18943">
    <property type="entry name" value="DUF5690"/>
    <property type="match status" value="1"/>
</dbReference>
<dbReference type="SUPFAM" id="SSF103473">
    <property type="entry name" value="MFS general substrate transporter"/>
    <property type="match status" value="1"/>
</dbReference>
<dbReference type="InterPro" id="IPR036259">
    <property type="entry name" value="MFS_trans_sf"/>
</dbReference>
<name>A0A7G5XI09_9BACT</name>
<dbReference type="Proteomes" id="UP000515344">
    <property type="component" value="Chromosome"/>
</dbReference>
<keyword evidence="3" id="KW-1185">Reference proteome</keyword>
<sequence>MSQQLNTPSTFSAKQIAAAVYLAVVVFFTYASIFAFRKPFTVATFDGLKFWNVSYQTLLIISQVIGYMLSKFYGIKFISELKRQGRWKTSLLMVGVAWLSLLLFAVIPAPFGMLCFLINGFTLGFMWGVVFSYVEGRRATDFIGVVLAVSFIFAGGFSRSVGKWLLLDWNVSEYWMPFATATLFAVPLIIFYVLLEKAAFPDADDVAERTVRQPMNQPERKKFLQKFSAGVIAFVIIYLLLTIMRDLRDNYMGNMWTELGYGGNASVFAKTETITSLAVLGLIGMLVFVRKNMRAFRIIHVLLIVGFLLTGIASFLFRQSLLDGALWMQLTGLGLYISYVLFNSVFFERLLASFSIAGNVGFLIYTADAWGYLGSISVMLTKELLKLQLNWVSFYSQLVIVFAAVGVLASLFSLIYFNRKYKS</sequence>
<feature type="transmembrane region" description="Helical" evidence="1">
    <location>
        <begin position="354"/>
        <end position="374"/>
    </location>
</feature>
<keyword evidence="1" id="KW-1133">Transmembrane helix</keyword>
<organism evidence="2 3">
    <name type="scientific">Lacibacter sediminis</name>
    <dbReference type="NCBI Taxonomy" id="2760713"/>
    <lineage>
        <taxon>Bacteria</taxon>
        <taxon>Pseudomonadati</taxon>
        <taxon>Bacteroidota</taxon>
        <taxon>Chitinophagia</taxon>
        <taxon>Chitinophagales</taxon>
        <taxon>Chitinophagaceae</taxon>
        <taxon>Lacibacter</taxon>
    </lineage>
</organism>
<evidence type="ECO:0000313" key="3">
    <source>
        <dbReference type="Proteomes" id="UP000515344"/>
    </source>
</evidence>
<dbReference type="RefSeq" id="WP_182803884.1">
    <property type="nucleotide sequence ID" value="NZ_CP060007.1"/>
</dbReference>
<evidence type="ECO:0000313" key="2">
    <source>
        <dbReference type="EMBL" id="QNA45112.1"/>
    </source>
</evidence>
<feature type="transmembrane region" description="Helical" evidence="1">
    <location>
        <begin position="301"/>
        <end position="318"/>
    </location>
</feature>